<gene>
    <name evidence="2" type="ORF">GCM10009754_17390</name>
</gene>
<dbReference type="Pfam" id="PF05800">
    <property type="entry name" value="GvpO"/>
    <property type="match status" value="1"/>
</dbReference>
<evidence type="ECO:0000313" key="3">
    <source>
        <dbReference type="Proteomes" id="UP001501116"/>
    </source>
</evidence>
<sequence>MSGDDSTPRRAGAARTGSASGKRAPARKKPPTAELIRGARQEFEEIAGLEIESVSAFTKTDHGWEMHVEVVELARIPDTTSVLATYAVRLEPDGEFTGYERLRRYGRGQLDR</sequence>
<organism evidence="2 3">
    <name type="scientific">Amycolatopsis minnesotensis</name>
    <dbReference type="NCBI Taxonomy" id="337894"/>
    <lineage>
        <taxon>Bacteria</taxon>
        <taxon>Bacillati</taxon>
        <taxon>Actinomycetota</taxon>
        <taxon>Actinomycetes</taxon>
        <taxon>Pseudonocardiales</taxon>
        <taxon>Pseudonocardiaceae</taxon>
        <taxon>Amycolatopsis</taxon>
    </lineage>
</organism>
<protein>
    <submittedName>
        <fullName evidence="2">Gas vesicle protein</fullName>
    </submittedName>
</protein>
<proteinExistence type="predicted"/>
<dbReference type="RefSeq" id="WP_344415413.1">
    <property type="nucleotide sequence ID" value="NZ_BAAANN010000005.1"/>
</dbReference>
<reference evidence="2 3" key="1">
    <citation type="journal article" date="2019" name="Int. J. Syst. Evol. Microbiol.">
        <title>The Global Catalogue of Microorganisms (GCM) 10K type strain sequencing project: providing services to taxonomists for standard genome sequencing and annotation.</title>
        <authorList>
            <consortium name="The Broad Institute Genomics Platform"/>
            <consortium name="The Broad Institute Genome Sequencing Center for Infectious Disease"/>
            <person name="Wu L."/>
            <person name="Ma J."/>
        </authorList>
    </citation>
    <scope>NUCLEOTIDE SEQUENCE [LARGE SCALE GENOMIC DNA]</scope>
    <source>
        <strain evidence="2 3">JCM 14545</strain>
    </source>
</reference>
<accession>A0ABN2QEL5</accession>
<evidence type="ECO:0000256" key="1">
    <source>
        <dbReference type="SAM" id="MobiDB-lite"/>
    </source>
</evidence>
<keyword evidence="3" id="KW-1185">Reference proteome</keyword>
<comment type="caution">
    <text evidence="2">The sequence shown here is derived from an EMBL/GenBank/DDBJ whole genome shotgun (WGS) entry which is preliminary data.</text>
</comment>
<dbReference type="PIRSF" id="PIRSF028743">
    <property type="entry name" value="GvpO_protein"/>
    <property type="match status" value="1"/>
</dbReference>
<dbReference type="Proteomes" id="UP001501116">
    <property type="component" value="Unassembled WGS sequence"/>
</dbReference>
<feature type="region of interest" description="Disordered" evidence="1">
    <location>
        <begin position="1"/>
        <end position="33"/>
    </location>
</feature>
<dbReference type="EMBL" id="BAAANN010000005">
    <property type="protein sequence ID" value="GAA1949318.1"/>
    <property type="molecule type" value="Genomic_DNA"/>
</dbReference>
<name>A0ABN2QEL5_9PSEU</name>
<dbReference type="InterPro" id="IPR008634">
    <property type="entry name" value="Gas-vesicle_GvpO"/>
</dbReference>
<evidence type="ECO:0000313" key="2">
    <source>
        <dbReference type="EMBL" id="GAA1949318.1"/>
    </source>
</evidence>
<feature type="compositionally biased region" description="Low complexity" evidence="1">
    <location>
        <begin position="9"/>
        <end position="23"/>
    </location>
</feature>